<protein>
    <submittedName>
        <fullName evidence="4">Predicted amidohydrolase</fullName>
    </submittedName>
</protein>
<accession>A0A1M4TVK1</accession>
<dbReference type="RefSeq" id="WP_073059158.1">
    <property type="nucleotide sequence ID" value="NZ_FQUS01000001.1"/>
</dbReference>
<evidence type="ECO:0000256" key="2">
    <source>
        <dbReference type="ARBA" id="ARBA00022801"/>
    </source>
</evidence>
<dbReference type="InterPro" id="IPR036526">
    <property type="entry name" value="C-N_Hydrolase_sf"/>
</dbReference>
<dbReference type="PANTHER" id="PTHR23088:SF27">
    <property type="entry name" value="DEAMINATED GLUTATHIONE AMIDASE"/>
    <property type="match status" value="1"/>
</dbReference>
<dbReference type="Pfam" id="PF00795">
    <property type="entry name" value="CN_hydrolase"/>
    <property type="match status" value="1"/>
</dbReference>
<dbReference type="EMBL" id="FQUS01000001">
    <property type="protein sequence ID" value="SHE48509.1"/>
    <property type="molecule type" value="Genomic_DNA"/>
</dbReference>
<dbReference type="Gene3D" id="3.60.110.10">
    <property type="entry name" value="Carbon-nitrogen hydrolase"/>
    <property type="match status" value="1"/>
</dbReference>
<dbReference type="PANTHER" id="PTHR23088">
    <property type="entry name" value="NITRILASE-RELATED"/>
    <property type="match status" value="1"/>
</dbReference>
<dbReference type="OrthoDB" id="9811121at2"/>
<gene>
    <name evidence="4" type="ORF">SAMN05443144_101399</name>
</gene>
<evidence type="ECO:0000259" key="3">
    <source>
        <dbReference type="PROSITE" id="PS50263"/>
    </source>
</evidence>
<dbReference type="PROSITE" id="PS50263">
    <property type="entry name" value="CN_HYDROLASE"/>
    <property type="match status" value="1"/>
</dbReference>
<comment type="similarity">
    <text evidence="1">Belongs to the carbon-nitrogen hydrolase superfamily. NIT1/NIT2 family.</text>
</comment>
<dbReference type="Proteomes" id="UP000184041">
    <property type="component" value="Unassembled WGS sequence"/>
</dbReference>
<dbReference type="CDD" id="cd07572">
    <property type="entry name" value="nit"/>
    <property type="match status" value="1"/>
</dbReference>
<keyword evidence="5" id="KW-1185">Reference proteome</keyword>
<dbReference type="PROSITE" id="PS01227">
    <property type="entry name" value="UPF0012"/>
    <property type="match status" value="1"/>
</dbReference>
<evidence type="ECO:0000256" key="1">
    <source>
        <dbReference type="ARBA" id="ARBA00010613"/>
    </source>
</evidence>
<dbReference type="SUPFAM" id="SSF56317">
    <property type="entry name" value="Carbon-nitrogen hydrolase"/>
    <property type="match status" value="1"/>
</dbReference>
<dbReference type="InterPro" id="IPR045254">
    <property type="entry name" value="Nit1/2_C-N_Hydrolase"/>
</dbReference>
<evidence type="ECO:0000313" key="4">
    <source>
        <dbReference type="EMBL" id="SHE48509.1"/>
    </source>
</evidence>
<feature type="domain" description="CN hydrolase" evidence="3">
    <location>
        <begin position="6"/>
        <end position="253"/>
    </location>
</feature>
<dbReference type="STRING" id="1194090.SAMN05443144_101399"/>
<sequence length="272" mass="30426">MFETKYKAAVVQMNSQTRLDQNLDQAYIYIKAAVDQGARIVGLPENFAFLGGLSMRIEHGDTIAEETSVFLSETAREFSIYLMGGSYPVPASVNKVYNRSTLYDPDGKELIHYDKIHLFDVSLERDETYNESAYVEAGKAEPAVYADDTIGGWGLSVCYDLRFPEYYRALVDRGAEILSIPSAFTYTTGRDHWSPLLRARAIENTSYVFAPAQTGLHGSNRETWGHAMIVDPWGEVIADAGSEPGIVCATIDPARIREVRRSIPSLNHRRLK</sequence>
<keyword evidence="2 4" id="KW-0378">Hydrolase</keyword>
<name>A0A1M4TVK1_9BACT</name>
<organism evidence="4 5">
    <name type="scientific">Fodinibius roseus</name>
    <dbReference type="NCBI Taxonomy" id="1194090"/>
    <lineage>
        <taxon>Bacteria</taxon>
        <taxon>Pseudomonadati</taxon>
        <taxon>Balneolota</taxon>
        <taxon>Balneolia</taxon>
        <taxon>Balneolales</taxon>
        <taxon>Balneolaceae</taxon>
        <taxon>Fodinibius</taxon>
    </lineage>
</organism>
<reference evidence="4 5" key="1">
    <citation type="submission" date="2016-11" db="EMBL/GenBank/DDBJ databases">
        <authorList>
            <person name="Jaros S."/>
            <person name="Januszkiewicz K."/>
            <person name="Wedrychowicz H."/>
        </authorList>
    </citation>
    <scope>NUCLEOTIDE SEQUENCE [LARGE SCALE GENOMIC DNA]</scope>
    <source>
        <strain evidence="4 5">DSM 21986</strain>
    </source>
</reference>
<dbReference type="InterPro" id="IPR001110">
    <property type="entry name" value="UPF0012_CS"/>
</dbReference>
<dbReference type="AlphaFoldDB" id="A0A1M4TVK1"/>
<dbReference type="InterPro" id="IPR003010">
    <property type="entry name" value="C-N_Hydrolase"/>
</dbReference>
<evidence type="ECO:0000313" key="5">
    <source>
        <dbReference type="Proteomes" id="UP000184041"/>
    </source>
</evidence>
<dbReference type="GO" id="GO:0016811">
    <property type="term" value="F:hydrolase activity, acting on carbon-nitrogen (but not peptide) bonds, in linear amides"/>
    <property type="evidence" value="ECO:0007669"/>
    <property type="project" value="InterPro"/>
</dbReference>
<proteinExistence type="inferred from homology"/>